<proteinExistence type="predicted"/>
<dbReference type="PANTHER" id="PTHR34580">
    <property type="match status" value="1"/>
</dbReference>
<dbReference type="Proteomes" id="UP000094802">
    <property type="component" value="Unassembled WGS sequence"/>
</dbReference>
<dbReference type="InterPro" id="IPR057727">
    <property type="entry name" value="WCX_dom"/>
</dbReference>
<comment type="caution">
    <text evidence="3">The sequence shown here is derived from an EMBL/GenBank/DDBJ whole genome shotgun (WGS) entry which is preliminary data.</text>
</comment>
<evidence type="ECO:0000259" key="2">
    <source>
        <dbReference type="Pfam" id="PF25583"/>
    </source>
</evidence>
<protein>
    <submittedName>
        <fullName evidence="3">WYL domain-containing protein</fullName>
    </submittedName>
</protein>
<dbReference type="Pfam" id="PF25583">
    <property type="entry name" value="WCX"/>
    <property type="match status" value="1"/>
</dbReference>
<dbReference type="PROSITE" id="PS52050">
    <property type="entry name" value="WYL"/>
    <property type="match status" value="1"/>
</dbReference>
<name>A0A1E5FV29_VIBSP</name>
<dbReference type="AlphaFoldDB" id="A0A1E5FV29"/>
<sequence>MSAKAFGDFYCYLHCLNLLSIKEQGITPKEYLDDVRKEPFYYRGGTSKEAQQKWAERILESIYKYHGIQGDGPNGHNDLLIREGIASKARYKIREGAEFDVNPGLHESIAILNTIGSQLLERVLPAAGSKLSKALTLLSRSKNVSNAAPFKIHIGNYDLIAPKADYTVLSKLENALENRLVVSFDYEGSRCEVDPYASFVYQKAFYLVGLERYRKSTESSLMLGDYRAYKVHNINNLEIHSTQSFSMGNQKDFCLHDFLSSSNGKMVNGGETCEVVLKMKRDTDGYNKFVDEYKLSECQKIEEVADSHYIVRAQARDSVVFKSWLINNADCVEILKPLQLRTDVIQDIKHAMSVYAH</sequence>
<feature type="domain" description="WCX" evidence="2">
    <location>
        <begin position="273"/>
        <end position="351"/>
    </location>
</feature>
<dbReference type="RefSeq" id="WP_019822407.1">
    <property type="nucleotide sequence ID" value="NZ_AJZD02000062.1"/>
</dbReference>
<evidence type="ECO:0000313" key="4">
    <source>
        <dbReference type="Proteomes" id="UP000094802"/>
    </source>
</evidence>
<dbReference type="InterPro" id="IPR026881">
    <property type="entry name" value="WYL_dom"/>
</dbReference>
<dbReference type="Pfam" id="PF13280">
    <property type="entry name" value="WYL"/>
    <property type="match status" value="1"/>
</dbReference>
<evidence type="ECO:0000313" key="3">
    <source>
        <dbReference type="EMBL" id="OEF94386.1"/>
    </source>
</evidence>
<gene>
    <name evidence="3" type="ORF">A142_03785</name>
</gene>
<dbReference type="EMBL" id="AJZD02000062">
    <property type="protein sequence ID" value="OEF94386.1"/>
    <property type="molecule type" value="Genomic_DNA"/>
</dbReference>
<reference evidence="3 4" key="1">
    <citation type="journal article" date="2012" name="Science">
        <title>Ecological populations of bacteria act as socially cohesive units of antibiotic production and resistance.</title>
        <authorList>
            <person name="Cordero O.X."/>
            <person name="Wildschutte H."/>
            <person name="Kirkup B."/>
            <person name="Proehl S."/>
            <person name="Ngo L."/>
            <person name="Hussain F."/>
            <person name="Le Roux F."/>
            <person name="Mincer T."/>
            <person name="Polz M.F."/>
        </authorList>
    </citation>
    <scope>NUCLEOTIDE SEQUENCE [LARGE SCALE GENOMIC DNA]</scope>
    <source>
        <strain evidence="3 4">12E03</strain>
    </source>
</reference>
<dbReference type="OrthoDB" id="8595817at2"/>
<feature type="domain" description="WYL" evidence="1">
    <location>
        <begin position="168"/>
        <end position="238"/>
    </location>
</feature>
<organism evidence="3 4">
    <name type="scientific">Vibrio splendidus 12E03</name>
    <dbReference type="NCBI Taxonomy" id="1191305"/>
    <lineage>
        <taxon>Bacteria</taxon>
        <taxon>Pseudomonadati</taxon>
        <taxon>Pseudomonadota</taxon>
        <taxon>Gammaproteobacteria</taxon>
        <taxon>Vibrionales</taxon>
        <taxon>Vibrionaceae</taxon>
        <taxon>Vibrio</taxon>
    </lineage>
</organism>
<dbReference type="PANTHER" id="PTHR34580:SF1">
    <property type="entry name" value="PROTEIN PAFC"/>
    <property type="match status" value="1"/>
</dbReference>
<dbReference type="InterPro" id="IPR051534">
    <property type="entry name" value="CBASS_pafABC_assoc_protein"/>
</dbReference>
<evidence type="ECO:0000259" key="1">
    <source>
        <dbReference type="Pfam" id="PF13280"/>
    </source>
</evidence>
<accession>A0A1E5FV29</accession>